<gene>
    <name evidence="1" type="ORF">GCM10010406_41400</name>
</gene>
<proteinExistence type="predicted"/>
<evidence type="ECO:0000313" key="2">
    <source>
        <dbReference type="Proteomes" id="UP001501358"/>
    </source>
</evidence>
<accession>A0ABP5ZR14</accession>
<dbReference type="EMBL" id="BAAATA010000028">
    <property type="protein sequence ID" value="GAA2500615.1"/>
    <property type="molecule type" value="Genomic_DNA"/>
</dbReference>
<keyword evidence="2" id="KW-1185">Reference proteome</keyword>
<reference evidence="2" key="1">
    <citation type="journal article" date="2019" name="Int. J. Syst. Evol. Microbiol.">
        <title>The Global Catalogue of Microorganisms (GCM) 10K type strain sequencing project: providing services to taxonomists for standard genome sequencing and annotation.</title>
        <authorList>
            <consortium name="The Broad Institute Genomics Platform"/>
            <consortium name="The Broad Institute Genome Sequencing Center for Infectious Disease"/>
            <person name="Wu L."/>
            <person name="Ma J."/>
        </authorList>
    </citation>
    <scope>NUCLEOTIDE SEQUENCE [LARGE SCALE GENOMIC DNA]</scope>
    <source>
        <strain evidence="2">JCM 6307</strain>
    </source>
</reference>
<evidence type="ECO:0000313" key="1">
    <source>
        <dbReference type="EMBL" id="GAA2500615.1"/>
    </source>
</evidence>
<name>A0ABP5ZR14_9ACTN</name>
<comment type="caution">
    <text evidence="1">The sequence shown here is derived from an EMBL/GenBank/DDBJ whole genome shotgun (WGS) entry which is preliminary data.</text>
</comment>
<protein>
    <submittedName>
        <fullName evidence="1">Uncharacterized protein</fullName>
    </submittedName>
</protein>
<organism evidence="1 2">
    <name type="scientific">Streptomyces thermolineatus</name>
    <dbReference type="NCBI Taxonomy" id="44033"/>
    <lineage>
        <taxon>Bacteria</taxon>
        <taxon>Bacillati</taxon>
        <taxon>Actinomycetota</taxon>
        <taxon>Actinomycetes</taxon>
        <taxon>Kitasatosporales</taxon>
        <taxon>Streptomycetaceae</taxon>
        <taxon>Streptomyces</taxon>
    </lineage>
</organism>
<dbReference type="Proteomes" id="UP001501358">
    <property type="component" value="Unassembled WGS sequence"/>
</dbReference>
<sequence length="95" mass="10174">MAVRRMVAEAFAPQAQPSAQYESLPELGGVEDLSPEDLAEMRATGWGEFMAGDTTLVMTTYDALGPAAAVHIFGADLVQRARKLTSSSLMTVGRR</sequence>